<dbReference type="Gene3D" id="3.40.50.720">
    <property type="entry name" value="NAD(P)-binding Rossmann-like Domain"/>
    <property type="match status" value="1"/>
</dbReference>
<dbReference type="Proteomes" id="UP000509303">
    <property type="component" value="Chromosome"/>
</dbReference>
<dbReference type="RefSeq" id="WP_176160793.1">
    <property type="nucleotide sequence ID" value="NZ_CP054929.1"/>
</dbReference>
<reference evidence="4 5" key="1">
    <citation type="submission" date="2020-06" db="EMBL/GenBank/DDBJ databases">
        <title>Genome mining for natural products.</title>
        <authorList>
            <person name="Zhang B."/>
            <person name="Shi J."/>
            <person name="Ge H."/>
        </authorList>
    </citation>
    <scope>NUCLEOTIDE SEQUENCE [LARGE SCALE GENOMIC DNA]</scope>
    <source>
        <strain evidence="4 5">NA00687</strain>
    </source>
</reference>
<dbReference type="EMBL" id="CP054929">
    <property type="protein sequence ID" value="QKW49061.1"/>
    <property type="molecule type" value="Genomic_DNA"/>
</dbReference>
<protein>
    <submittedName>
        <fullName evidence="4">SDR family oxidoreductase</fullName>
    </submittedName>
</protein>
<dbReference type="Pfam" id="PF13561">
    <property type="entry name" value="adh_short_C2"/>
    <property type="match status" value="1"/>
</dbReference>
<accession>A0A7H8N402</accession>
<feature type="compositionally biased region" description="Low complexity" evidence="3">
    <location>
        <begin position="9"/>
        <end position="20"/>
    </location>
</feature>
<keyword evidence="2" id="KW-0560">Oxidoreductase</keyword>
<dbReference type="AlphaFoldDB" id="A0A7H8N402"/>
<name>A0A7H8N402_9ACTN</name>
<dbReference type="GO" id="GO:0016491">
    <property type="term" value="F:oxidoreductase activity"/>
    <property type="evidence" value="ECO:0007669"/>
    <property type="project" value="UniProtKB-KW"/>
</dbReference>
<organism evidence="4 5">
    <name type="scientific">Streptomyces buecherae</name>
    <dbReference type="NCBI Taxonomy" id="2763006"/>
    <lineage>
        <taxon>Bacteria</taxon>
        <taxon>Bacillati</taxon>
        <taxon>Actinomycetota</taxon>
        <taxon>Actinomycetes</taxon>
        <taxon>Kitasatosporales</taxon>
        <taxon>Streptomycetaceae</taxon>
        <taxon>Streptomyces</taxon>
    </lineage>
</organism>
<evidence type="ECO:0000256" key="1">
    <source>
        <dbReference type="ARBA" id="ARBA00006484"/>
    </source>
</evidence>
<dbReference type="PRINTS" id="PR00081">
    <property type="entry name" value="GDHRDH"/>
</dbReference>
<dbReference type="InterPro" id="IPR002347">
    <property type="entry name" value="SDR_fam"/>
</dbReference>
<proteinExistence type="inferred from homology"/>
<gene>
    <name evidence="4" type="ORF">HUT08_05345</name>
</gene>
<evidence type="ECO:0000313" key="5">
    <source>
        <dbReference type="Proteomes" id="UP000509303"/>
    </source>
</evidence>
<dbReference type="PANTHER" id="PTHR43477:SF1">
    <property type="entry name" value="DIHYDROANTICAPSIN 7-DEHYDROGENASE"/>
    <property type="match status" value="1"/>
</dbReference>
<dbReference type="InterPro" id="IPR051122">
    <property type="entry name" value="SDR_DHRS6-like"/>
</dbReference>
<sequence>MSTSDNSDTTTAPAPAPAAASVPNSPLADRTVVILGGGSGMGYAVARRSVAHGARVVLGGRTADRLAAAAEALGERASWRTVDTTDQASLAAFFAPLERVDHLFTPAASYQTGPMLELDDEAAESPFTSKFWGQYYAVKHAAPKLARDGSVVLVSGAASVRPFGAAPAYAACNAAVEGLGRGLAVELAPVRVNVVSPGALDGDLWGRRPAEVREEGFARYREATVLGRIGTEEEVADSVVFLFGNGNMTGSTLYPDGGYALR</sequence>
<dbReference type="PANTHER" id="PTHR43477">
    <property type="entry name" value="DIHYDROANTICAPSIN 7-DEHYDROGENASE"/>
    <property type="match status" value="1"/>
</dbReference>
<evidence type="ECO:0000313" key="4">
    <source>
        <dbReference type="EMBL" id="QKW49061.1"/>
    </source>
</evidence>
<evidence type="ECO:0000256" key="2">
    <source>
        <dbReference type="ARBA" id="ARBA00023002"/>
    </source>
</evidence>
<keyword evidence="5" id="KW-1185">Reference proteome</keyword>
<dbReference type="SUPFAM" id="SSF51735">
    <property type="entry name" value="NAD(P)-binding Rossmann-fold domains"/>
    <property type="match status" value="1"/>
</dbReference>
<dbReference type="InterPro" id="IPR036291">
    <property type="entry name" value="NAD(P)-bd_dom_sf"/>
</dbReference>
<feature type="region of interest" description="Disordered" evidence="3">
    <location>
        <begin position="1"/>
        <end position="23"/>
    </location>
</feature>
<evidence type="ECO:0000256" key="3">
    <source>
        <dbReference type="SAM" id="MobiDB-lite"/>
    </source>
</evidence>
<comment type="similarity">
    <text evidence="1">Belongs to the short-chain dehydrogenases/reductases (SDR) family.</text>
</comment>